<dbReference type="Proteomes" id="UP001254488">
    <property type="component" value="Unassembled WGS sequence"/>
</dbReference>
<dbReference type="GO" id="GO:0016787">
    <property type="term" value="F:hydrolase activity"/>
    <property type="evidence" value="ECO:0007669"/>
    <property type="project" value="UniProtKB-KW"/>
</dbReference>
<dbReference type="Pfam" id="PF09411">
    <property type="entry name" value="PagL"/>
    <property type="match status" value="1"/>
</dbReference>
<protein>
    <submittedName>
        <fullName evidence="1">Acyloxyacyl hydrolase</fullName>
    </submittedName>
</protein>
<dbReference type="InterPro" id="IPR018550">
    <property type="entry name" value="Lipid-A_deacylase-rel"/>
</dbReference>
<keyword evidence="2" id="KW-1185">Reference proteome</keyword>
<name>A0ABU2YFX0_9FLAO</name>
<dbReference type="Gene3D" id="2.40.160.20">
    <property type="match status" value="1"/>
</dbReference>
<evidence type="ECO:0000313" key="1">
    <source>
        <dbReference type="EMBL" id="MDT0556667.1"/>
    </source>
</evidence>
<proteinExistence type="predicted"/>
<gene>
    <name evidence="1" type="ORF">RM538_11655</name>
</gene>
<dbReference type="EMBL" id="JAVRHZ010000007">
    <property type="protein sequence ID" value="MDT0556667.1"/>
    <property type="molecule type" value="Genomic_DNA"/>
</dbReference>
<dbReference type="RefSeq" id="WP_311333617.1">
    <property type="nucleotide sequence ID" value="NZ_JAVRHZ010000007.1"/>
</dbReference>
<reference evidence="1 2" key="1">
    <citation type="submission" date="2023-09" db="EMBL/GenBank/DDBJ databases">
        <authorList>
            <person name="Rey-Velasco X."/>
        </authorList>
    </citation>
    <scope>NUCLEOTIDE SEQUENCE [LARGE SCALE GENOMIC DNA]</scope>
    <source>
        <strain evidence="1 2">W242</strain>
    </source>
</reference>
<accession>A0ABU2YFX0</accession>
<keyword evidence="1" id="KW-0378">Hydrolase</keyword>
<evidence type="ECO:0000313" key="2">
    <source>
        <dbReference type="Proteomes" id="UP001254488"/>
    </source>
</evidence>
<sequence length="421" mass="48497">MKKLLTTFIFLTGLISFSQTEEKKTNSNLILTPELMVGISAEANENFPERNPQLQTILNLGWDNKNNNQEWAKQLKKPRTGLSLGYTNFGNNDSLGSAITVMPFIEFNAFKKENLKLLVGTGGSYFTKKLNPETNPNNKAITTDIVWSFRLFMYYNFLKTKTIDWRIGAGYFHHSNGHTRLPNQGLNSFLVSLSADIKRNKSLREPIETNNNDTKTAYNYFGIRTGFGINVLGKPNPFNEQKGVYTLTLNYGKVYNKTYKIGGGFYYRYYQHYYDYIKNNESLVQDGREFNHLRDTPFWNASAFGVFVNGEILLNHVGIDLQLAFNIHKPAYKIDWRINQGWEFVPREIPEDSNIVLGEFDTKYKLKQYISARMGLKYYLIGTNKVPKHNIYLGMHINSNLGQADFTEASLGYVYSFNKQK</sequence>
<organism evidence="1 2">
    <name type="scientific">Patiriisocius hiemis</name>
    <dbReference type="NCBI Taxonomy" id="3075604"/>
    <lineage>
        <taxon>Bacteria</taxon>
        <taxon>Pseudomonadati</taxon>
        <taxon>Bacteroidota</taxon>
        <taxon>Flavobacteriia</taxon>
        <taxon>Flavobacteriales</taxon>
        <taxon>Flavobacteriaceae</taxon>
        <taxon>Patiriisocius</taxon>
    </lineage>
</organism>
<comment type="caution">
    <text evidence="1">The sequence shown here is derived from an EMBL/GenBank/DDBJ whole genome shotgun (WGS) entry which is preliminary data.</text>
</comment>